<dbReference type="InParanoid" id="A0A287CRW2"/>
<dbReference type="STRING" id="43179.ENSSTOP00000024013"/>
<dbReference type="AlphaFoldDB" id="A0A287CRW2"/>
<reference evidence="2" key="3">
    <citation type="submission" date="2025-09" db="UniProtKB">
        <authorList>
            <consortium name="Ensembl"/>
        </authorList>
    </citation>
    <scope>IDENTIFICATION</scope>
</reference>
<dbReference type="InterPro" id="IPR011009">
    <property type="entry name" value="Kinase-like_dom_sf"/>
</dbReference>
<protein>
    <recommendedName>
        <fullName evidence="4">Protein kinase domain-containing protein</fullName>
    </recommendedName>
</protein>
<feature type="region of interest" description="Disordered" evidence="1">
    <location>
        <begin position="9"/>
        <end position="34"/>
    </location>
</feature>
<dbReference type="Ensembl" id="ENSSTOT00000039586.1">
    <property type="protein sequence ID" value="ENSSTOP00000024013.1"/>
    <property type="gene ID" value="ENSSTOG00000032933.1"/>
</dbReference>
<accession>A0A287CRW2</accession>
<keyword evidence="3" id="KW-1185">Reference proteome</keyword>
<dbReference type="Proteomes" id="UP000005215">
    <property type="component" value="Unassembled WGS sequence"/>
</dbReference>
<sequence>TCQLQVLKMGSSEPLPIADSDKRKKKKRKARATDSLPGKFEDMYKLTSELLGEGAYAKVQGAVSLQTGKEYAVKVSVSSGCQALFCKYSFPVCPKPDKFYIL</sequence>
<reference evidence="2" key="2">
    <citation type="submission" date="2025-08" db="UniProtKB">
        <authorList>
            <consortium name="Ensembl"/>
        </authorList>
    </citation>
    <scope>IDENTIFICATION</scope>
</reference>
<proteinExistence type="predicted"/>
<reference evidence="3" key="1">
    <citation type="submission" date="2011-11" db="EMBL/GenBank/DDBJ databases">
        <title>The Draft Genome of Spermophilus tridecemlineatus.</title>
        <authorList>
            <consortium name="The Broad Institute Genome Assembly &amp; Analysis Group"/>
            <consortium name="Computational R&amp;D Group"/>
            <consortium name="and Sequencing Platform"/>
            <person name="Di Palma F."/>
            <person name="Alfoldi J."/>
            <person name="Johnson J."/>
            <person name="Berlin A."/>
            <person name="Gnerre S."/>
            <person name="Jaffe D."/>
            <person name="MacCallum I."/>
            <person name="Young S."/>
            <person name="Walker B.J."/>
            <person name="Lindblad-Toh K."/>
        </authorList>
    </citation>
    <scope>NUCLEOTIDE SEQUENCE [LARGE SCALE GENOMIC DNA]</scope>
</reference>
<dbReference type="Gene3D" id="3.30.200.20">
    <property type="entry name" value="Phosphorylase Kinase, domain 1"/>
    <property type="match status" value="1"/>
</dbReference>
<evidence type="ECO:0000313" key="3">
    <source>
        <dbReference type="Proteomes" id="UP000005215"/>
    </source>
</evidence>
<dbReference type="SUPFAM" id="SSF56112">
    <property type="entry name" value="Protein kinase-like (PK-like)"/>
    <property type="match status" value="1"/>
</dbReference>
<evidence type="ECO:0000256" key="1">
    <source>
        <dbReference type="SAM" id="MobiDB-lite"/>
    </source>
</evidence>
<dbReference type="EMBL" id="AGTP01008797">
    <property type="status" value="NOT_ANNOTATED_CDS"/>
    <property type="molecule type" value="Genomic_DNA"/>
</dbReference>
<dbReference type="EMBL" id="AGTP01008796">
    <property type="status" value="NOT_ANNOTATED_CDS"/>
    <property type="molecule type" value="Genomic_DNA"/>
</dbReference>
<organism evidence="2 3">
    <name type="scientific">Ictidomys tridecemlineatus</name>
    <name type="common">Thirteen-lined ground squirrel</name>
    <name type="synonym">Spermophilus tridecemlineatus</name>
    <dbReference type="NCBI Taxonomy" id="43179"/>
    <lineage>
        <taxon>Eukaryota</taxon>
        <taxon>Metazoa</taxon>
        <taxon>Chordata</taxon>
        <taxon>Craniata</taxon>
        <taxon>Vertebrata</taxon>
        <taxon>Euteleostomi</taxon>
        <taxon>Mammalia</taxon>
        <taxon>Eutheria</taxon>
        <taxon>Euarchontoglires</taxon>
        <taxon>Glires</taxon>
        <taxon>Rodentia</taxon>
        <taxon>Sciuromorpha</taxon>
        <taxon>Sciuridae</taxon>
        <taxon>Xerinae</taxon>
        <taxon>Marmotini</taxon>
        <taxon>Ictidomys</taxon>
    </lineage>
</organism>
<evidence type="ECO:0000313" key="2">
    <source>
        <dbReference type="Ensembl" id="ENSSTOP00000024013.1"/>
    </source>
</evidence>
<name>A0A287CRW2_ICTTR</name>
<evidence type="ECO:0008006" key="4">
    <source>
        <dbReference type="Google" id="ProtNLM"/>
    </source>
</evidence>
<dbReference type="GeneTree" id="ENSGT01030000237605"/>